<dbReference type="EMBL" id="CP011005">
    <property type="protein sequence ID" value="AJT40468.1"/>
    <property type="molecule type" value="Genomic_DNA"/>
</dbReference>
<accession>A0A0D4BVX4</accession>
<protein>
    <submittedName>
        <fullName evidence="1">Uncharacterized protein</fullName>
    </submittedName>
</protein>
<gene>
    <name evidence="1" type="ORF">UM93_00920</name>
</gene>
<dbReference type="PATRIC" id="fig|1618207.4.peg.190"/>
<evidence type="ECO:0000313" key="1">
    <source>
        <dbReference type="EMBL" id="AJT40468.1"/>
    </source>
</evidence>
<dbReference type="KEGG" id="ari:UM93_00920"/>
<dbReference type="Proteomes" id="UP000061839">
    <property type="component" value="Chromosome"/>
</dbReference>
<evidence type="ECO:0000313" key="2">
    <source>
        <dbReference type="Proteomes" id="UP000061839"/>
    </source>
</evidence>
<proteinExistence type="predicted"/>
<reference evidence="1 2" key="1">
    <citation type="journal article" date="2015" name="Genome Announc.">
        <title>Complete Genome Sequencing of Protease-Producing Novel Arthrobacter sp. Strain IHBB 11108 Using PacBio Single-Molecule Real-Time Sequencing Technology.</title>
        <authorList>
            <person name="Kiran S."/>
            <person name="Swarnkar M.K."/>
            <person name="Pal M."/>
            <person name="Thakur R."/>
            <person name="Tewari R."/>
            <person name="Singh A.K."/>
            <person name="Gulati A."/>
        </authorList>
    </citation>
    <scope>NUCLEOTIDE SEQUENCE [LARGE SCALE GENOMIC DNA]</scope>
    <source>
        <strain evidence="1 2">IHBB 11108</strain>
    </source>
</reference>
<keyword evidence="2" id="KW-1185">Reference proteome</keyword>
<dbReference type="HOGENOM" id="CLU_1933674_0_0_11"/>
<dbReference type="AlphaFoldDB" id="A0A0D4BVX4"/>
<sequence>MEASNGGNEVWNNFKTEYTVANLGTFVRINKGQSISEWMLGEPTSNPRVAAGEMETKIWATGLGISVSVPAGATGSIFEQTVTYKATVPNNYVIIDNYGGAEFSGPLLTINQNVTGSWTEGSTTYRWTTN</sequence>
<organism evidence="1 2">
    <name type="scientific">Psychromicrobium lacuslunae</name>
    <dbReference type="NCBI Taxonomy" id="1618207"/>
    <lineage>
        <taxon>Bacteria</taxon>
        <taxon>Bacillati</taxon>
        <taxon>Actinomycetota</taxon>
        <taxon>Actinomycetes</taxon>
        <taxon>Micrococcales</taxon>
        <taxon>Micrococcaceae</taxon>
        <taxon>Psychromicrobium</taxon>
    </lineage>
</organism>
<name>A0A0D4BVX4_9MICC</name>